<feature type="compositionally biased region" description="Basic and acidic residues" evidence="3">
    <location>
        <begin position="426"/>
        <end position="449"/>
    </location>
</feature>
<dbReference type="GO" id="GO:0008094">
    <property type="term" value="F:ATP-dependent activity, acting on DNA"/>
    <property type="evidence" value="ECO:0007669"/>
    <property type="project" value="TreeGrafter"/>
</dbReference>
<dbReference type="GO" id="GO:0000723">
    <property type="term" value="P:telomere maintenance"/>
    <property type="evidence" value="ECO:0007669"/>
    <property type="project" value="TreeGrafter"/>
</dbReference>
<reference evidence="4 5" key="1">
    <citation type="journal article" date="2017" name="Int. J. Parasitol.">
        <title>The genome of the protozoan parasite Cystoisospora suis and a reverse vaccinology approach to identify vaccine candidates.</title>
        <authorList>
            <person name="Palmieri N."/>
            <person name="Shrestha A."/>
            <person name="Ruttkowski B."/>
            <person name="Beck T."/>
            <person name="Vogl C."/>
            <person name="Tomley F."/>
            <person name="Blake D.P."/>
            <person name="Joachim A."/>
        </authorList>
    </citation>
    <scope>NUCLEOTIDE SEQUENCE [LARGE SCALE GENOMIC DNA]</scope>
    <source>
        <strain evidence="4 5">Wien I</strain>
    </source>
</reference>
<dbReference type="Gene3D" id="3.40.50.300">
    <property type="entry name" value="P-loop containing nucleotide triphosphate hydrolases"/>
    <property type="match status" value="1"/>
</dbReference>
<name>A0A2C6LCV1_9APIC</name>
<dbReference type="AlphaFoldDB" id="A0A2C6LCV1"/>
<feature type="region of interest" description="Disordered" evidence="3">
    <location>
        <begin position="404"/>
        <end position="497"/>
    </location>
</feature>
<proteinExistence type="predicted"/>
<evidence type="ECO:0000256" key="3">
    <source>
        <dbReference type="SAM" id="MobiDB-lite"/>
    </source>
</evidence>
<dbReference type="InterPro" id="IPR027417">
    <property type="entry name" value="P-loop_NTPase"/>
</dbReference>
<dbReference type="InterPro" id="IPR051988">
    <property type="entry name" value="HRR_RAD51_Paralog"/>
</dbReference>
<dbReference type="GeneID" id="94424697"/>
<dbReference type="GO" id="GO:0007131">
    <property type="term" value="P:reciprocal meiotic recombination"/>
    <property type="evidence" value="ECO:0007669"/>
    <property type="project" value="TreeGrafter"/>
</dbReference>
<evidence type="ECO:0000313" key="5">
    <source>
        <dbReference type="Proteomes" id="UP000221165"/>
    </source>
</evidence>
<dbReference type="GO" id="GO:0005815">
    <property type="term" value="C:microtubule organizing center"/>
    <property type="evidence" value="ECO:0007669"/>
    <property type="project" value="TreeGrafter"/>
</dbReference>
<dbReference type="VEuPathDB" id="ToxoDB:CSUI_001280"/>
<dbReference type="OrthoDB" id="331435at2759"/>
<keyword evidence="2" id="KW-0539">Nucleus</keyword>
<gene>
    <name evidence="4" type="ORF">CSUI_001280</name>
</gene>
<dbReference type="GO" id="GO:0005657">
    <property type="term" value="C:replication fork"/>
    <property type="evidence" value="ECO:0007669"/>
    <property type="project" value="TreeGrafter"/>
</dbReference>
<dbReference type="GO" id="GO:0000400">
    <property type="term" value="F:four-way junction DNA binding"/>
    <property type="evidence" value="ECO:0007669"/>
    <property type="project" value="TreeGrafter"/>
</dbReference>
<dbReference type="Proteomes" id="UP000221165">
    <property type="component" value="Unassembled WGS sequence"/>
</dbReference>
<dbReference type="RefSeq" id="XP_067926547.1">
    <property type="nucleotide sequence ID" value="XM_068061486.1"/>
</dbReference>
<dbReference type="EMBL" id="MIGC01000501">
    <property type="protein sequence ID" value="PHJ24875.1"/>
    <property type="molecule type" value="Genomic_DNA"/>
</dbReference>
<evidence type="ECO:0000256" key="2">
    <source>
        <dbReference type="ARBA" id="ARBA00023242"/>
    </source>
</evidence>
<evidence type="ECO:0000313" key="4">
    <source>
        <dbReference type="EMBL" id="PHJ24875.1"/>
    </source>
</evidence>
<accession>A0A2C6LCV1</accession>
<dbReference type="GO" id="GO:0003697">
    <property type="term" value="F:single-stranded DNA binding"/>
    <property type="evidence" value="ECO:0007669"/>
    <property type="project" value="TreeGrafter"/>
</dbReference>
<dbReference type="PANTHER" id="PTHR46457:SF1">
    <property type="entry name" value="DNA REPAIR PROTEIN RAD51 HOMOLOG 4"/>
    <property type="match status" value="1"/>
</dbReference>
<feature type="compositionally biased region" description="Basic and acidic residues" evidence="3">
    <location>
        <begin position="404"/>
        <end position="414"/>
    </location>
</feature>
<dbReference type="GO" id="GO:0000724">
    <property type="term" value="P:double-strand break repair via homologous recombination"/>
    <property type="evidence" value="ECO:0007669"/>
    <property type="project" value="TreeGrafter"/>
</dbReference>
<sequence length="684" mass="74192">MDRSVSAGGPRGRCAAPHLSVRVCLEKRLQQFLVHQNFPNLESIAMTDLRSRGLSEVDTARVHAACASALLLEQRAFPCPSWLCPPSSPALSFTSDLSAGPSSPSIPSVSSVLLDLHSPLCITTASRLLGFDGEKEKRQRCLCDSFCGSPHADEESRCGSEAFSQERKRRKATSGEIWLGENQKRNKGRYRPLECTRLEKKPCESGRRGVYCSVVNRGWWKSQASGLTEVLGGRGWHAGEMLEVFGPGGGLALTEVLLSCVVDALLACPCSFVVWLSFRGTLPLERLQKLLRAALRKRSPAYRSEAERQDGYPANCRCSSSPSENTSPCSQLQQQDPEEETILATLLQRVRVARCFSLKNLENALDSELTCLAARYSPSPACEELGSSSRLYSVEDSSALAESIEERQKGDHGTVKRRITPESSGGDDRVRDGSAVDKGTVEADSRSEEANTDQASAERIRKHRPFSREHEVLPKKRSCRAQEGGERGQDADGGEGEVCSRVRGTHLAVVALDGLSLALLPHAVLDGHHLLQQVWIRLRQFASTTSALLLVTNHIVAGRDPSNSTKLRCSSSDASALADIKGLSVSLPPPLLARAALGSAWGRCAAHVQLQVEVLGTAAQESGPASAEEALAKETGCRSRENTDNVRYGHLTRVTVVKSPRQAAGLYVHVWVTPEGIHDRLSPA</sequence>
<keyword evidence="5" id="KW-1185">Reference proteome</keyword>
<organism evidence="4 5">
    <name type="scientific">Cystoisospora suis</name>
    <dbReference type="NCBI Taxonomy" id="483139"/>
    <lineage>
        <taxon>Eukaryota</taxon>
        <taxon>Sar</taxon>
        <taxon>Alveolata</taxon>
        <taxon>Apicomplexa</taxon>
        <taxon>Conoidasida</taxon>
        <taxon>Coccidia</taxon>
        <taxon>Eucoccidiorida</taxon>
        <taxon>Eimeriorina</taxon>
        <taxon>Sarcocystidae</taxon>
        <taxon>Cystoisospora</taxon>
    </lineage>
</organism>
<dbReference type="GO" id="GO:0042148">
    <property type="term" value="P:DNA strand invasion"/>
    <property type="evidence" value="ECO:0007669"/>
    <property type="project" value="TreeGrafter"/>
</dbReference>
<dbReference type="PANTHER" id="PTHR46457">
    <property type="entry name" value="DNA REPAIR PROTEIN RAD51 HOMOLOG 4"/>
    <property type="match status" value="1"/>
</dbReference>
<dbReference type="GO" id="GO:0033063">
    <property type="term" value="C:Rad51B-Rad51C-Rad51D-XRCC2 complex"/>
    <property type="evidence" value="ECO:0007669"/>
    <property type="project" value="TreeGrafter"/>
</dbReference>
<evidence type="ECO:0000256" key="1">
    <source>
        <dbReference type="ARBA" id="ARBA00004123"/>
    </source>
</evidence>
<comment type="caution">
    <text evidence="4">The sequence shown here is derived from an EMBL/GenBank/DDBJ whole genome shotgun (WGS) entry which is preliminary data.</text>
</comment>
<protein>
    <submittedName>
        <fullName evidence="4">Uncharacterized protein</fullName>
    </submittedName>
</protein>
<comment type="subcellular location">
    <subcellularLocation>
        <location evidence="1">Nucleus</location>
    </subcellularLocation>
</comment>